<evidence type="ECO:0000313" key="2">
    <source>
        <dbReference type="EMBL" id="WVZ88053.1"/>
    </source>
</evidence>
<dbReference type="Proteomes" id="UP001341281">
    <property type="component" value="Chromosome 08"/>
</dbReference>
<reference evidence="2 3" key="1">
    <citation type="submission" date="2024-02" db="EMBL/GenBank/DDBJ databases">
        <title>High-quality chromosome-scale genome assembly of Pensacola bahiagrass (Paspalum notatum Flugge var. saurae).</title>
        <authorList>
            <person name="Vega J.M."/>
            <person name="Podio M."/>
            <person name="Orjuela J."/>
            <person name="Siena L.A."/>
            <person name="Pessino S.C."/>
            <person name="Combes M.C."/>
            <person name="Mariac C."/>
            <person name="Albertini E."/>
            <person name="Pupilli F."/>
            <person name="Ortiz J.P.A."/>
            <person name="Leblanc O."/>
        </authorList>
    </citation>
    <scope>NUCLEOTIDE SEQUENCE [LARGE SCALE GENOMIC DNA]</scope>
    <source>
        <strain evidence="2">R1</strain>
        <tissue evidence="2">Leaf</tissue>
    </source>
</reference>
<keyword evidence="3" id="KW-1185">Reference proteome</keyword>
<accession>A0AAQ3U9H6</accession>
<gene>
    <name evidence="2" type="ORF">U9M48_034610</name>
</gene>
<organism evidence="2 3">
    <name type="scientific">Paspalum notatum var. saurae</name>
    <dbReference type="NCBI Taxonomy" id="547442"/>
    <lineage>
        <taxon>Eukaryota</taxon>
        <taxon>Viridiplantae</taxon>
        <taxon>Streptophyta</taxon>
        <taxon>Embryophyta</taxon>
        <taxon>Tracheophyta</taxon>
        <taxon>Spermatophyta</taxon>
        <taxon>Magnoliopsida</taxon>
        <taxon>Liliopsida</taxon>
        <taxon>Poales</taxon>
        <taxon>Poaceae</taxon>
        <taxon>PACMAD clade</taxon>
        <taxon>Panicoideae</taxon>
        <taxon>Andropogonodae</taxon>
        <taxon>Paspaleae</taxon>
        <taxon>Paspalinae</taxon>
        <taxon>Paspalum</taxon>
    </lineage>
</organism>
<evidence type="ECO:0000313" key="3">
    <source>
        <dbReference type="Proteomes" id="UP001341281"/>
    </source>
</evidence>
<dbReference type="AlphaFoldDB" id="A0AAQ3U9H6"/>
<protein>
    <submittedName>
        <fullName evidence="2">Uncharacterized protein</fullName>
    </submittedName>
</protein>
<evidence type="ECO:0000256" key="1">
    <source>
        <dbReference type="SAM" id="MobiDB-lite"/>
    </source>
</evidence>
<feature type="region of interest" description="Disordered" evidence="1">
    <location>
        <begin position="1"/>
        <end position="20"/>
    </location>
</feature>
<name>A0AAQ3U9H6_PASNO</name>
<proteinExistence type="predicted"/>
<sequence>MAPTLPPTESSKQQPLLPSCAPHICSPPPAADLLLLHGVTPIVQPHGASPLPGRRSLDGEGHQQQLLPMFLVGMLHARSDPRVICMIIAMMGKRGHRLQVEPPTMKPLDVHQLFTHISLSAEVMVATGTFATSFRTKDPRWSCSPRHRLVSASNLAYPRTLGENIDLALL</sequence>
<dbReference type="EMBL" id="CP144752">
    <property type="protein sequence ID" value="WVZ88053.1"/>
    <property type="molecule type" value="Genomic_DNA"/>
</dbReference>
<feature type="compositionally biased region" description="Polar residues" evidence="1">
    <location>
        <begin position="7"/>
        <end position="16"/>
    </location>
</feature>